<evidence type="ECO:0000256" key="6">
    <source>
        <dbReference type="ARBA" id="ARBA00022679"/>
    </source>
</evidence>
<dbReference type="Gene3D" id="3.30.230.10">
    <property type="match status" value="1"/>
</dbReference>
<dbReference type="InterPro" id="IPR020568">
    <property type="entry name" value="Ribosomal_Su5_D2-typ_SF"/>
</dbReference>
<dbReference type="GO" id="GO:0004496">
    <property type="term" value="F:mevalonate kinase activity"/>
    <property type="evidence" value="ECO:0007669"/>
    <property type="project" value="UniProtKB-EC"/>
</dbReference>
<organism evidence="15 16">
    <name type="scientific">Agromyces atrinae</name>
    <dbReference type="NCBI Taxonomy" id="592376"/>
    <lineage>
        <taxon>Bacteria</taxon>
        <taxon>Bacillati</taxon>
        <taxon>Actinomycetota</taxon>
        <taxon>Actinomycetes</taxon>
        <taxon>Micrococcales</taxon>
        <taxon>Microbacteriaceae</taxon>
        <taxon>Agromyces</taxon>
    </lineage>
</organism>
<dbReference type="InterPro" id="IPR036554">
    <property type="entry name" value="GHMP_kinase_C_sf"/>
</dbReference>
<evidence type="ECO:0000256" key="10">
    <source>
        <dbReference type="ARBA" id="ARBA00022842"/>
    </source>
</evidence>
<sequence length="396" mass="41344">MRGAASGAEVEGMIDIRSGLPTSQAQGREAHARRGRLTIADVRMHLRRIDPRPVVPAKPELSMTRSPSGDGRRAVVATETGGIRTIGSGYGSAHAKFILLGEHAVVHARPAIGMPLPHLRVRAEARIAPGPLRLETEIHSGPLSAAPPRLDALGTAIRTALAHFGHPEDDITVGVRSGIPIGRGLGSSAAAAHAIIEAIRSLLEVELDDDERFEIVQAAERIAHGNPSGLDARATREPGPILFESGAVTRLDVRFGGAFVIADTGIRGSTKDAVDDVGAFVRVEPVRSAVLLDRLEALTRDAAVDLASDRRGELGERMTEAQRILTELGAGHEAIDRLVDAARRGGALGAKLTGGGQGGCIVALVRSADDAQPVVRALEEAGAVGSWVVTHGGQTA</sequence>
<dbReference type="PROSITE" id="PS00627">
    <property type="entry name" value="GHMP_KINASES_ATP"/>
    <property type="match status" value="1"/>
</dbReference>
<dbReference type="PRINTS" id="PR00959">
    <property type="entry name" value="MEVGALKINASE"/>
</dbReference>
<evidence type="ECO:0000256" key="1">
    <source>
        <dbReference type="ARBA" id="ARBA00004496"/>
    </source>
</evidence>
<comment type="subcellular location">
    <subcellularLocation>
        <location evidence="1">Cytoplasm</location>
    </subcellularLocation>
</comment>
<keyword evidence="11" id="KW-0443">Lipid metabolism</keyword>
<evidence type="ECO:0000256" key="2">
    <source>
        <dbReference type="ARBA" id="ARBA00006495"/>
    </source>
</evidence>
<evidence type="ECO:0000256" key="3">
    <source>
        <dbReference type="ARBA" id="ARBA00012103"/>
    </source>
</evidence>
<dbReference type="InterPro" id="IPR006203">
    <property type="entry name" value="GHMP_knse_ATP-bd_CS"/>
</dbReference>
<dbReference type="SUPFAM" id="SSF54211">
    <property type="entry name" value="Ribosomal protein S5 domain 2-like"/>
    <property type="match status" value="1"/>
</dbReference>
<evidence type="ECO:0000256" key="11">
    <source>
        <dbReference type="ARBA" id="ARBA00023098"/>
    </source>
</evidence>
<dbReference type="InterPro" id="IPR006205">
    <property type="entry name" value="Mev_gal_kin"/>
</dbReference>
<dbReference type="SUPFAM" id="SSF55060">
    <property type="entry name" value="GHMP Kinase, C-terminal domain"/>
    <property type="match status" value="1"/>
</dbReference>
<evidence type="ECO:0000256" key="7">
    <source>
        <dbReference type="ARBA" id="ARBA00022741"/>
    </source>
</evidence>
<dbReference type="InterPro" id="IPR014721">
    <property type="entry name" value="Ribsml_uS5_D2-typ_fold_subgr"/>
</dbReference>
<feature type="domain" description="GHMP kinase N-terminal" evidence="13">
    <location>
        <begin position="156"/>
        <end position="231"/>
    </location>
</feature>
<protein>
    <recommendedName>
        <fullName evidence="3">mevalonate kinase</fullName>
        <ecNumber evidence="3">2.7.1.36</ecNumber>
    </recommendedName>
</protein>
<accession>A0A4V1R2E9</accession>
<dbReference type="PANTHER" id="PTHR43290">
    <property type="entry name" value="MEVALONATE KINASE"/>
    <property type="match status" value="1"/>
</dbReference>
<evidence type="ECO:0000256" key="8">
    <source>
        <dbReference type="ARBA" id="ARBA00022777"/>
    </source>
</evidence>
<dbReference type="OrthoDB" id="9764892at2"/>
<evidence type="ECO:0000259" key="13">
    <source>
        <dbReference type="Pfam" id="PF00288"/>
    </source>
</evidence>
<evidence type="ECO:0000313" key="15">
    <source>
        <dbReference type="EMBL" id="RXZ86916.1"/>
    </source>
</evidence>
<keyword evidence="5" id="KW-0444">Lipid biosynthesis</keyword>
<keyword evidence="6 15" id="KW-0808">Transferase</keyword>
<dbReference type="Gene3D" id="3.30.70.890">
    <property type="entry name" value="GHMP kinase, C-terminal domain"/>
    <property type="match status" value="1"/>
</dbReference>
<dbReference type="AlphaFoldDB" id="A0A4V1R2E9"/>
<comment type="similarity">
    <text evidence="2">Belongs to the GHMP kinase family. Mevalonate kinase subfamily.</text>
</comment>
<evidence type="ECO:0000313" key="16">
    <source>
        <dbReference type="Proteomes" id="UP000292686"/>
    </source>
</evidence>
<name>A0A4V1R2E9_9MICO</name>
<evidence type="ECO:0000256" key="12">
    <source>
        <dbReference type="ARBA" id="ARBA00029438"/>
    </source>
</evidence>
<keyword evidence="9" id="KW-0067">ATP-binding</keyword>
<gene>
    <name evidence="15" type="primary">mvk</name>
    <name evidence="15" type="ORF">ESP50_07585</name>
</gene>
<evidence type="ECO:0000256" key="9">
    <source>
        <dbReference type="ARBA" id="ARBA00022840"/>
    </source>
</evidence>
<dbReference type="UniPathway" id="UPA00057">
    <property type="reaction ID" value="UER00098"/>
</dbReference>
<feature type="domain" description="GHMP kinase C-terminal" evidence="14">
    <location>
        <begin position="305"/>
        <end position="382"/>
    </location>
</feature>
<keyword evidence="4" id="KW-0963">Cytoplasm</keyword>
<dbReference type="GO" id="GO:0005829">
    <property type="term" value="C:cytosol"/>
    <property type="evidence" value="ECO:0007669"/>
    <property type="project" value="TreeGrafter"/>
</dbReference>
<dbReference type="GO" id="GO:0019287">
    <property type="term" value="P:isopentenyl diphosphate biosynthetic process, mevalonate pathway"/>
    <property type="evidence" value="ECO:0007669"/>
    <property type="project" value="UniProtKB-UniPathway"/>
</dbReference>
<evidence type="ECO:0000256" key="4">
    <source>
        <dbReference type="ARBA" id="ARBA00022490"/>
    </source>
</evidence>
<dbReference type="EC" id="2.7.1.36" evidence="3"/>
<dbReference type="Pfam" id="PF08544">
    <property type="entry name" value="GHMP_kinases_C"/>
    <property type="match status" value="1"/>
</dbReference>
<dbReference type="Proteomes" id="UP000292686">
    <property type="component" value="Unassembled WGS sequence"/>
</dbReference>
<keyword evidence="7" id="KW-0547">Nucleotide-binding</keyword>
<dbReference type="EMBL" id="SDPM01000003">
    <property type="protein sequence ID" value="RXZ86916.1"/>
    <property type="molecule type" value="Genomic_DNA"/>
</dbReference>
<keyword evidence="10" id="KW-0460">Magnesium</keyword>
<reference evidence="15 16" key="1">
    <citation type="submission" date="2019-01" db="EMBL/GenBank/DDBJ databases">
        <title>Agromyces.</title>
        <authorList>
            <person name="Li J."/>
        </authorList>
    </citation>
    <scope>NUCLEOTIDE SEQUENCE [LARGE SCALE GENOMIC DNA]</scope>
    <source>
        <strain evidence="15 16">DSM 23870</strain>
    </source>
</reference>
<comment type="pathway">
    <text evidence="12">Isoprenoid biosynthesis; isopentenyl diphosphate biosynthesis via mevalonate pathway; isopentenyl diphosphate from (R)-mevalonate: step 1/3.</text>
</comment>
<keyword evidence="8 15" id="KW-0418">Kinase</keyword>
<dbReference type="InterPro" id="IPR006204">
    <property type="entry name" value="GHMP_kinase_N_dom"/>
</dbReference>
<evidence type="ECO:0000256" key="5">
    <source>
        <dbReference type="ARBA" id="ARBA00022516"/>
    </source>
</evidence>
<evidence type="ECO:0000259" key="14">
    <source>
        <dbReference type="Pfam" id="PF08544"/>
    </source>
</evidence>
<dbReference type="GO" id="GO:0005524">
    <property type="term" value="F:ATP binding"/>
    <property type="evidence" value="ECO:0007669"/>
    <property type="project" value="UniProtKB-KW"/>
</dbReference>
<dbReference type="Pfam" id="PF00288">
    <property type="entry name" value="GHMP_kinases_N"/>
    <property type="match status" value="1"/>
</dbReference>
<dbReference type="NCBIfam" id="TIGR00549">
    <property type="entry name" value="mevalon_kin"/>
    <property type="match status" value="1"/>
</dbReference>
<dbReference type="InterPro" id="IPR013750">
    <property type="entry name" value="GHMP_kinase_C_dom"/>
</dbReference>
<proteinExistence type="inferred from homology"/>
<keyword evidence="16" id="KW-1185">Reference proteome</keyword>
<dbReference type="PANTHER" id="PTHR43290:SF2">
    <property type="entry name" value="MEVALONATE KINASE"/>
    <property type="match status" value="1"/>
</dbReference>
<comment type="caution">
    <text evidence="15">The sequence shown here is derived from an EMBL/GenBank/DDBJ whole genome shotgun (WGS) entry which is preliminary data.</text>
</comment>